<proteinExistence type="predicted"/>
<organism evidence="3 4">
    <name type="scientific">Flavobacterium sangjuense</name>
    <dbReference type="NCBI Taxonomy" id="2518177"/>
    <lineage>
        <taxon>Bacteria</taxon>
        <taxon>Pseudomonadati</taxon>
        <taxon>Bacteroidota</taxon>
        <taxon>Flavobacteriia</taxon>
        <taxon>Flavobacteriales</taxon>
        <taxon>Flavobacteriaceae</taxon>
        <taxon>Flavobacterium</taxon>
    </lineage>
</organism>
<feature type="domain" description="Outer membrane protein beta-barrel" evidence="2">
    <location>
        <begin position="36"/>
        <end position="200"/>
    </location>
</feature>
<name>A0A4P7PVM3_9FLAO</name>
<evidence type="ECO:0000313" key="4">
    <source>
        <dbReference type="Proteomes" id="UP000296862"/>
    </source>
</evidence>
<accession>A0A4P7PVM3</accession>
<evidence type="ECO:0000313" key="3">
    <source>
        <dbReference type="EMBL" id="QBZ99049.1"/>
    </source>
</evidence>
<keyword evidence="1" id="KW-0732">Signal</keyword>
<dbReference type="KEGG" id="fsn:GS03_02565"/>
<dbReference type="Pfam" id="PF13568">
    <property type="entry name" value="OMP_b-brl_2"/>
    <property type="match status" value="1"/>
</dbReference>
<reference evidence="3 4" key="1">
    <citation type="submission" date="2019-04" db="EMBL/GenBank/DDBJ databases">
        <title>Flavobacterium sp. GS03.</title>
        <authorList>
            <person name="Kim H."/>
        </authorList>
    </citation>
    <scope>NUCLEOTIDE SEQUENCE [LARGE SCALE GENOMIC DNA]</scope>
    <source>
        <strain evidence="3 4">GS03</strain>
    </source>
</reference>
<dbReference type="InterPro" id="IPR025665">
    <property type="entry name" value="Beta-barrel_OMP_2"/>
</dbReference>
<protein>
    <recommendedName>
        <fullName evidence="2">Outer membrane protein beta-barrel domain-containing protein</fullName>
    </recommendedName>
</protein>
<dbReference type="Proteomes" id="UP000296862">
    <property type="component" value="Chromosome"/>
</dbReference>
<dbReference type="EMBL" id="CP038810">
    <property type="protein sequence ID" value="QBZ99049.1"/>
    <property type="molecule type" value="Genomic_DNA"/>
</dbReference>
<evidence type="ECO:0000259" key="2">
    <source>
        <dbReference type="Pfam" id="PF13568"/>
    </source>
</evidence>
<feature type="chain" id="PRO_5020478636" description="Outer membrane protein beta-barrel domain-containing protein" evidence="1">
    <location>
        <begin position="37"/>
        <end position="232"/>
    </location>
</feature>
<gene>
    <name evidence="3" type="ORF">GS03_02565</name>
</gene>
<feature type="signal peptide" evidence="1">
    <location>
        <begin position="1"/>
        <end position="36"/>
    </location>
</feature>
<sequence>MLFITTQNLQTLKMKTMKNVILVIAMITLTATKSLAQSEPETTTTDNREKLFLGIKAGANLSNVYDSEGDDFVADSKAGFAIGGFVSIPIGRYFGIQPEILFSQKGFKSTGTFLGSSYEMTRTTNFIDVPILASFKPIENLSILFGPQFSYLSKQTDDFEGGTISTTEEQAFSNANIRKNIFGLTGGVDLNFNHLVVGLRAGWDVKNNNGDGTSDTPRYKNMWYQATLGYRF</sequence>
<keyword evidence="4" id="KW-1185">Reference proteome</keyword>
<dbReference type="AlphaFoldDB" id="A0A4P7PVM3"/>
<evidence type="ECO:0000256" key="1">
    <source>
        <dbReference type="SAM" id="SignalP"/>
    </source>
</evidence>